<reference evidence="1" key="1">
    <citation type="submission" date="2014-09" db="EMBL/GenBank/DDBJ databases">
        <authorList>
            <person name="Magalhaes I.L.F."/>
            <person name="Oliveira U."/>
            <person name="Santos F.R."/>
            <person name="Vidigal T.H.D.A."/>
            <person name="Brescovit A.D."/>
            <person name="Santos A.J."/>
        </authorList>
    </citation>
    <scope>NUCLEOTIDE SEQUENCE</scope>
    <source>
        <tissue evidence="1">Shoot tissue taken approximately 20 cm above the soil surface</tissue>
    </source>
</reference>
<dbReference type="AlphaFoldDB" id="A0A0A9E9K2"/>
<proteinExistence type="predicted"/>
<dbReference type="EMBL" id="GBRH01202197">
    <property type="protein sequence ID" value="JAD95698.1"/>
    <property type="molecule type" value="Transcribed_RNA"/>
</dbReference>
<accession>A0A0A9E9K2</accession>
<evidence type="ECO:0000313" key="1">
    <source>
        <dbReference type="EMBL" id="JAD95698.1"/>
    </source>
</evidence>
<reference evidence="1" key="2">
    <citation type="journal article" date="2015" name="Data Brief">
        <title>Shoot transcriptome of the giant reed, Arundo donax.</title>
        <authorList>
            <person name="Barrero R.A."/>
            <person name="Guerrero F.D."/>
            <person name="Moolhuijzen P."/>
            <person name="Goolsby J.A."/>
            <person name="Tidwell J."/>
            <person name="Bellgard S.E."/>
            <person name="Bellgard M.I."/>
        </authorList>
    </citation>
    <scope>NUCLEOTIDE SEQUENCE</scope>
    <source>
        <tissue evidence="1">Shoot tissue taken approximately 20 cm above the soil surface</tissue>
    </source>
</reference>
<protein>
    <submittedName>
        <fullName evidence="1">Uncharacterized protein</fullName>
    </submittedName>
</protein>
<organism evidence="1">
    <name type="scientific">Arundo donax</name>
    <name type="common">Giant reed</name>
    <name type="synonym">Donax arundinaceus</name>
    <dbReference type="NCBI Taxonomy" id="35708"/>
    <lineage>
        <taxon>Eukaryota</taxon>
        <taxon>Viridiplantae</taxon>
        <taxon>Streptophyta</taxon>
        <taxon>Embryophyta</taxon>
        <taxon>Tracheophyta</taxon>
        <taxon>Spermatophyta</taxon>
        <taxon>Magnoliopsida</taxon>
        <taxon>Liliopsida</taxon>
        <taxon>Poales</taxon>
        <taxon>Poaceae</taxon>
        <taxon>PACMAD clade</taxon>
        <taxon>Arundinoideae</taxon>
        <taxon>Arundineae</taxon>
        <taxon>Arundo</taxon>
    </lineage>
</organism>
<name>A0A0A9E9K2_ARUDO</name>
<sequence length="21" mass="2453">MISTLRIFTCSYNARLWCCGN</sequence>